<dbReference type="OrthoDB" id="9806185at2"/>
<evidence type="ECO:0000313" key="4">
    <source>
        <dbReference type="Proteomes" id="UP000295277"/>
    </source>
</evidence>
<proteinExistence type="predicted"/>
<sequence length="144" mass="15172">MTHTPRNPAYDRAVRDSFSRQAMMRTIGAEIVSLAPGLVEIAAPIRPEFGQQQGMAHAGLTFSLGDSAAGYAALSLMAPGQEVVTSEMTIHLLAPAMGARLIARGEVVRAGRRLMVARADVHAEADGARRHVATLLGTMVPVSA</sequence>
<dbReference type="InterPro" id="IPR052723">
    <property type="entry name" value="Acyl-CoA_thioesterase_PaaI"/>
</dbReference>
<dbReference type="Gene3D" id="3.10.129.10">
    <property type="entry name" value="Hotdog Thioesterase"/>
    <property type="match status" value="1"/>
</dbReference>
<dbReference type="EMBL" id="SLVM01000012">
    <property type="protein sequence ID" value="TCM84399.1"/>
    <property type="molecule type" value="Genomic_DNA"/>
</dbReference>
<dbReference type="GO" id="GO:0016289">
    <property type="term" value="F:acyl-CoA hydrolase activity"/>
    <property type="evidence" value="ECO:0007669"/>
    <property type="project" value="UniProtKB-ARBA"/>
</dbReference>
<reference evidence="3 4" key="1">
    <citation type="submission" date="2019-03" db="EMBL/GenBank/DDBJ databases">
        <title>Genomic Encyclopedia of Type Strains, Phase IV (KMG-IV): sequencing the most valuable type-strain genomes for metagenomic binning, comparative biology and taxonomic classification.</title>
        <authorList>
            <person name="Goeker M."/>
        </authorList>
    </citation>
    <scope>NUCLEOTIDE SEQUENCE [LARGE SCALE GENOMIC DNA]</scope>
    <source>
        <strain evidence="3 4">DSM 21153</strain>
    </source>
</reference>
<evidence type="ECO:0000313" key="3">
    <source>
        <dbReference type="EMBL" id="TCM84399.1"/>
    </source>
</evidence>
<evidence type="ECO:0000256" key="1">
    <source>
        <dbReference type="ARBA" id="ARBA00022801"/>
    </source>
</evidence>
<gene>
    <name evidence="3" type="ORF">EV216_11236</name>
</gene>
<protein>
    <submittedName>
        <fullName evidence="3">Uncharacterized protein (TIGR00369 family)</fullName>
    </submittedName>
</protein>
<name>A0A4R1YTL5_9RHOB</name>
<dbReference type="SUPFAM" id="SSF54637">
    <property type="entry name" value="Thioesterase/thiol ester dehydrase-isomerase"/>
    <property type="match status" value="1"/>
</dbReference>
<keyword evidence="1" id="KW-0378">Hydrolase</keyword>
<dbReference type="RefSeq" id="WP_132694963.1">
    <property type="nucleotide sequence ID" value="NZ_SLVM01000012.1"/>
</dbReference>
<accession>A0A4R1YTL5</accession>
<dbReference type="Proteomes" id="UP000295277">
    <property type="component" value="Unassembled WGS sequence"/>
</dbReference>
<dbReference type="AlphaFoldDB" id="A0A4R1YTL5"/>
<dbReference type="InterPro" id="IPR006683">
    <property type="entry name" value="Thioestr_dom"/>
</dbReference>
<dbReference type="NCBIfam" id="TIGR00369">
    <property type="entry name" value="unchar_dom_1"/>
    <property type="match status" value="1"/>
</dbReference>
<feature type="domain" description="Thioesterase" evidence="2">
    <location>
        <begin position="54"/>
        <end position="126"/>
    </location>
</feature>
<keyword evidence="4" id="KW-1185">Reference proteome</keyword>
<dbReference type="InterPro" id="IPR003736">
    <property type="entry name" value="PAAI_dom"/>
</dbReference>
<dbReference type="PANTHER" id="PTHR42856:SF1">
    <property type="entry name" value="ACYL-COENZYME A THIOESTERASE PAAI"/>
    <property type="match status" value="1"/>
</dbReference>
<evidence type="ECO:0000259" key="2">
    <source>
        <dbReference type="Pfam" id="PF03061"/>
    </source>
</evidence>
<organism evidence="3 4">
    <name type="scientific">Rhodovulum steppense</name>
    <dbReference type="NCBI Taxonomy" id="540251"/>
    <lineage>
        <taxon>Bacteria</taxon>
        <taxon>Pseudomonadati</taxon>
        <taxon>Pseudomonadota</taxon>
        <taxon>Alphaproteobacteria</taxon>
        <taxon>Rhodobacterales</taxon>
        <taxon>Paracoccaceae</taxon>
        <taxon>Rhodovulum</taxon>
    </lineage>
</organism>
<dbReference type="InterPro" id="IPR029069">
    <property type="entry name" value="HotDog_dom_sf"/>
</dbReference>
<comment type="caution">
    <text evidence="3">The sequence shown here is derived from an EMBL/GenBank/DDBJ whole genome shotgun (WGS) entry which is preliminary data.</text>
</comment>
<dbReference type="CDD" id="cd03443">
    <property type="entry name" value="PaaI_thioesterase"/>
    <property type="match status" value="1"/>
</dbReference>
<dbReference type="Pfam" id="PF03061">
    <property type="entry name" value="4HBT"/>
    <property type="match status" value="1"/>
</dbReference>
<dbReference type="PANTHER" id="PTHR42856">
    <property type="entry name" value="ACYL-COENZYME A THIOESTERASE PAAI"/>
    <property type="match status" value="1"/>
</dbReference>